<protein>
    <submittedName>
        <fullName evidence="2">Beta-1,4-galactosyltransferase 7</fullName>
    </submittedName>
</protein>
<dbReference type="WBParaSite" id="JU765_v2.g16260.t1">
    <property type="protein sequence ID" value="JU765_v2.g16260.t1"/>
    <property type="gene ID" value="JU765_v2.g16260"/>
</dbReference>
<accession>A0AC34QH89</accession>
<proteinExistence type="predicted"/>
<evidence type="ECO:0000313" key="1">
    <source>
        <dbReference type="Proteomes" id="UP000887576"/>
    </source>
</evidence>
<evidence type="ECO:0000313" key="2">
    <source>
        <dbReference type="WBParaSite" id="JU765_v2.g16260.t1"/>
    </source>
</evidence>
<dbReference type="Proteomes" id="UP000887576">
    <property type="component" value="Unplaced"/>
</dbReference>
<sequence>MRRITRRILSAILLVVVFVYICWLVSNSSDKSGYTVPTTPKHDLLCVVVPYRDRWKELEQFAPHMDAFLRRQDVEHLFLIINQTDSNRFNRASLINIGWYEADRLHCNYMVMHDVDLLPLNPSLNYTFPGEGVVRHIASPEYHPKQRYNYTKFIGGILLLTMDDFKKVNGMSNKYWGWGLEDDEFYLRLRDGNLLSQLQRPTNLSTGREKTFLHNHDDHERKRDQKYIYNQKNMTHRRDRLTGLENVQYKITRRKIMEINNVDVTVVDVELFCNRTFTPYCTFPNRKF</sequence>
<organism evidence="1 2">
    <name type="scientific">Panagrolaimus sp. JU765</name>
    <dbReference type="NCBI Taxonomy" id="591449"/>
    <lineage>
        <taxon>Eukaryota</taxon>
        <taxon>Metazoa</taxon>
        <taxon>Ecdysozoa</taxon>
        <taxon>Nematoda</taxon>
        <taxon>Chromadorea</taxon>
        <taxon>Rhabditida</taxon>
        <taxon>Tylenchina</taxon>
        <taxon>Panagrolaimomorpha</taxon>
        <taxon>Panagrolaimoidea</taxon>
        <taxon>Panagrolaimidae</taxon>
        <taxon>Panagrolaimus</taxon>
    </lineage>
</organism>
<reference evidence="2" key="1">
    <citation type="submission" date="2022-11" db="UniProtKB">
        <authorList>
            <consortium name="WormBaseParasite"/>
        </authorList>
    </citation>
    <scope>IDENTIFICATION</scope>
</reference>
<name>A0AC34QH89_9BILA</name>